<protein>
    <submittedName>
        <fullName evidence="10">Neurolysin, mitochondrial</fullName>
    </submittedName>
</protein>
<gene>
    <name evidence="10" type="ORF">X975_06410</name>
</gene>
<dbReference type="FunFam" id="1.20.1050.40:FF:000001">
    <property type="entry name" value="Thimet oligopeptidase 1"/>
    <property type="match status" value="1"/>
</dbReference>
<evidence type="ECO:0000256" key="6">
    <source>
        <dbReference type="ARBA" id="ARBA00022723"/>
    </source>
</evidence>
<name>A0A087UYM6_STEMI</name>
<comment type="similarity">
    <text evidence="3">Belongs to the peptidase M3 family.</text>
</comment>
<dbReference type="OrthoDB" id="534666at2759"/>
<keyword evidence="11" id="KW-1185">Reference proteome</keyword>
<organism evidence="10 11">
    <name type="scientific">Stegodyphus mimosarum</name>
    <name type="common">African social velvet spider</name>
    <dbReference type="NCBI Taxonomy" id="407821"/>
    <lineage>
        <taxon>Eukaryota</taxon>
        <taxon>Metazoa</taxon>
        <taxon>Ecdysozoa</taxon>
        <taxon>Arthropoda</taxon>
        <taxon>Chelicerata</taxon>
        <taxon>Arachnida</taxon>
        <taxon>Araneae</taxon>
        <taxon>Araneomorphae</taxon>
        <taxon>Entelegynae</taxon>
        <taxon>Eresoidea</taxon>
        <taxon>Eresidae</taxon>
        <taxon>Stegodyphus</taxon>
    </lineage>
</organism>
<proteinExistence type="inferred from homology"/>
<dbReference type="AlphaFoldDB" id="A0A087UYM6"/>
<dbReference type="SUPFAM" id="SSF55486">
    <property type="entry name" value="Metalloproteases ('zincins'), catalytic domain"/>
    <property type="match status" value="1"/>
</dbReference>
<evidence type="ECO:0000256" key="1">
    <source>
        <dbReference type="ARBA" id="ARBA00001947"/>
    </source>
</evidence>
<evidence type="ECO:0000256" key="9">
    <source>
        <dbReference type="ARBA" id="ARBA00023049"/>
    </source>
</evidence>
<dbReference type="PANTHER" id="PTHR11804">
    <property type="entry name" value="PROTEASE M3 THIMET OLIGOPEPTIDASE-RELATED"/>
    <property type="match status" value="1"/>
</dbReference>
<reference evidence="10 11" key="1">
    <citation type="submission" date="2013-11" db="EMBL/GenBank/DDBJ databases">
        <title>Genome sequencing of Stegodyphus mimosarum.</title>
        <authorList>
            <person name="Bechsgaard J."/>
        </authorList>
    </citation>
    <scope>NUCLEOTIDE SEQUENCE [LARGE SCALE GENOMIC DNA]</scope>
</reference>
<comment type="subcellular location">
    <subcellularLocation>
        <location evidence="2">Cytoplasm</location>
    </subcellularLocation>
</comment>
<keyword evidence="5" id="KW-0645">Protease</keyword>
<dbReference type="STRING" id="407821.A0A087UYM6"/>
<evidence type="ECO:0000256" key="2">
    <source>
        <dbReference type="ARBA" id="ARBA00004496"/>
    </source>
</evidence>
<dbReference type="OMA" id="CEYTSER"/>
<dbReference type="GO" id="GO:0006518">
    <property type="term" value="P:peptide metabolic process"/>
    <property type="evidence" value="ECO:0007669"/>
    <property type="project" value="TreeGrafter"/>
</dbReference>
<evidence type="ECO:0000313" key="10">
    <source>
        <dbReference type="EMBL" id="KFM82465.1"/>
    </source>
</evidence>
<feature type="non-terminal residue" evidence="10">
    <location>
        <position position="244"/>
    </location>
</feature>
<evidence type="ECO:0000256" key="7">
    <source>
        <dbReference type="ARBA" id="ARBA00022801"/>
    </source>
</evidence>
<dbReference type="GO" id="GO:0046872">
    <property type="term" value="F:metal ion binding"/>
    <property type="evidence" value="ECO:0007669"/>
    <property type="project" value="UniProtKB-KW"/>
</dbReference>
<dbReference type="InterPro" id="IPR024077">
    <property type="entry name" value="Neurolysin/TOP_dom2"/>
</dbReference>
<evidence type="ECO:0000313" key="11">
    <source>
        <dbReference type="Proteomes" id="UP000054359"/>
    </source>
</evidence>
<sequence>MPPHKGMRFSWDMKMQPEDLIKRADELINKCRKVYDHVGTVPDNDVSYESILKVLGEIECEYTSERYMWDFPQSVSTDQAIRDASTEADHRLQAFDVEISMRQDVFNKLLILEKKQELMKPEAKRFLERLIKLGKRNGLHLSDEIQKEIKTIKGRMNDLCIQFNKNLSEEATILEFTEEELDGLPLDFILSLNQNPDTGKNEVTLKYPHYFPIMRKCKNPETRRLMELAFNSQCINENIPILEE</sequence>
<dbReference type="PANTHER" id="PTHR11804:SF84">
    <property type="entry name" value="SACCHAROLYSIN"/>
    <property type="match status" value="1"/>
</dbReference>
<evidence type="ECO:0000256" key="8">
    <source>
        <dbReference type="ARBA" id="ARBA00022833"/>
    </source>
</evidence>
<dbReference type="Proteomes" id="UP000054359">
    <property type="component" value="Unassembled WGS sequence"/>
</dbReference>
<keyword evidence="6" id="KW-0479">Metal-binding</keyword>
<comment type="cofactor">
    <cofactor evidence="1">
        <name>Zn(2+)</name>
        <dbReference type="ChEBI" id="CHEBI:29105"/>
    </cofactor>
</comment>
<evidence type="ECO:0000256" key="4">
    <source>
        <dbReference type="ARBA" id="ARBA00022490"/>
    </source>
</evidence>
<dbReference type="Gene3D" id="1.20.1050.40">
    <property type="entry name" value="Endopeptidase. Chain P, domain 1"/>
    <property type="match status" value="1"/>
</dbReference>
<dbReference type="InterPro" id="IPR024080">
    <property type="entry name" value="Neurolysin/TOP_N"/>
</dbReference>
<dbReference type="GO" id="GO:0004222">
    <property type="term" value="F:metalloendopeptidase activity"/>
    <property type="evidence" value="ECO:0007669"/>
    <property type="project" value="InterPro"/>
</dbReference>
<keyword evidence="9" id="KW-0482">Metalloprotease</keyword>
<dbReference type="Gene3D" id="1.10.1370.10">
    <property type="entry name" value="Neurolysin, domain 3"/>
    <property type="match status" value="1"/>
</dbReference>
<keyword evidence="8" id="KW-0862">Zinc</keyword>
<keyword evidence="4" id="KW-0963">Cytoplasm</keyword>
<dbReference type="GO" id="GO:0005758">
    <property type="term" value="C:mitochondrial intermembrane space"/>
    <property type="evidence" value="ECO:0007669"/>
    <property type="project" value="TreeGrafter"/>
</dbReference>
<dbReference type="InterPro" id="IPR045090">
    <property type="entry name" value="Pept_M3A_M3B"/>
</dbReference>
<dbReference type="GO" id="GO:0006508">
    <property type="term" value="P:proteolysis"/>
    <property type="evidence" value="ECO:0007669"/>
    <property type="project" value="UniProtKB-KW"/>
</dbReference>
<evidence type="ECO:0000256" key="5">
    <source>
        <dbReference type="ARBA" id="ARBA00022670"/>
    </source>
</evidence>
<dbReference type="MEROPS" id="M03.002"/>
<evidence type="ECO:0000256" key="3">
    <source>
        <dbReference type="ARBA" id="ARBA00006040"/>
    </source>
</evidence>
<accession>A0A087UYM6</accession>
<dbReference type="EMBL" id="KK122311">
    <property type="protein sequence ID" value="KFM82465.1"/>
    <property type="molecule type" value="Genomic_DNA"/>
</dbReference>
<keyword evidence="7" id="KW-0378">Hydrolase</keyword>